<dbReference type="Pfam" id="PF23463">
    <property type="entry name" value="WWE_2"/>
    <property type="match status" value="1"/>
</dbReference>
<dbReference type="SUPFAM" id="SSF53474">
    <property type="entry name" value="alpha/beta-Hydrolases"/>
    <property type="match status" value="1"/>
</dbReference>
<evidence type="ECO:0000313" key="3">
    <source>
        <dbReference type="EMBL" id="KAK8150098.1"/>
    </source>
</evidence>
<evidence type="ECO:0000259" key="2">
    <source>
        <dbReference type="PROSITE" id="PS51043"/>
    </source>
</evidence>
<organism evidence="3 4">
    <name type="scientific">Beauveria asiatica</name>
    <dbReference type="NCBI Taxonomy" id="1069075"/>
    <lineage>
        <taxon>Eukaryota</taxon>
        <taxon>Fungi</taxon>
        <taxon>Dikarya</taxon>
        <taxon>Ascomycota</taxon>
        <taxon>Pezizomycotina</taxon>
        <taxon>Sordariomycetes</taxon>
        <taxon>Hypocreomycetidae</taxon>
        <taxon>Hypocreales</taxon>
        <taxon>Cordycipitaceae</taxon>
        <taxon>Beauveria</taxon>
    </lineage>
</organism>
<keyword evidence="4" id="KW-1185">Reference proteome</keyword>
<dbReference type="Pfam" id="PF23465">
    <property type="entry name" value="DUF7131"/>
    <property type="match status" value="1"/>
</dbReference>
<name>A0AAW0S625_9HYPO</name>
<dbReference type="SMART" id="SM01127">
    <property type="entry name" value="DDHD"/>
    <property type="match status" value="1"/>
</dbReference>
<dbReference type="InterPro" id="IPR057826">
    <property type="entry name" value="WWE_C20G8.02"/>
</dbReference>
<dbReference type="PANTHER" id="PTHR23509">
    <property type="entry name" value="PA-PL1 PHOSPHOLIPASE FAMILY"/>
    <property type="match status" value="1"/>
</dbReference>
<accession>A0AAW0S625</accession>
<reference evidence="3 4" key="1">
    <citation type="submission" date="2020-02" db="EMBL/GenBank/DDBJ databases">
        <title>Comparative genomics of the hypocrealean fungal genus Beauvera.</title>
        <authorList>
            <person name="Showalter D.N."/>
            <person name="Bushley K.E."/>
            <person name="Rehner S.A."/>
        </authorList>
    </citation>
    <scope>NUCLEOTIDE SEQUENCE [LARGE SCALE GENOMIC DNA]</scope>
    <source>
        <strain evidence="3 4">ARSEF4384</strain>
    </source>
</reference>
<dbReference type="PANTHER" id="PTHR23509:SF10">
    <property type="entry name" value="LD21067P"/>
    <property type="match status" value="1"/>
</dbReference>
<dbReference type="GO" id="GO:0005737">
    <property type="term" value="C:cytoplasm"/>
    <property type="evidence" value="ECO:0007669"/>
    <property type="project" value="TreeGrafter"/>
</dbReference>
<feature type="compositionally biased region" description="Low complexity" evidence="1">
    <location>
        <begin position="362"/>
        <end position="378"/>
    </location>
</feature>
<feature type="region of interest" description="Disordered" evidence="1">
    <location>
        <begin position="791"/>
        <end position="829"/>
    </location>
</feature>
<dbReference type="EMBL" id="JAAHCF010000027">
    <property type="protein sequence ID" value="KAK8150098.1"/>
    <property type="molecule type" value="Genomic_DNA"/>
</dbReference>
<evidence type="ECO:0000313" key="4">
    <source>
        <dbReference type="Proteomes" id="UP001397290"/>
    </source>
</evidence>
<feature type="region of interest" description="Disordered" evidence="1">
    <location>
        <begin position="332"/>
        <end position="378"/>
    </location>
</feature>
<feature type="region of interest" description="Disordered" evidence="1">
    <location>
        <begin position="1"/>
        <end position="21"/>
    </location>
</feature>
<sequence length="937" mass="103922">MSTKDGGAPNGKPKSEESQEIPYWSSALSSIGIWNTAKPSANQSGKEAAEEANALKSKTLTDHLTTAFYGQSSRSYPKDCPLLEVQWFHAVDVPKRTTLPAFNAKGASDTKAPVKPKKFSAFSTADSRRIELQYQSLIEADEERRSRKGSEASSQCSASESTSKDACVPVNEDFLFDVSIKRRELCPVYWLGPIYEVRRGTWFFQDGSSLRPCEENLAAQLEEGYLKMKAWLEPEKRVKSKQDSVCSTVRGNGVPAAVAGSSGPEAEAKQVKLKSHRLFGTYMNNTVTYEDSSTAWLVSDGVLSWVATSIYERFAGGGHMSGVKLIRGYTDQNKAREKEKSDKKQPLTGTDNQKVAAHLPRSADAAATSQTSTTAEALTGKAMLQRRLSTIIESKDRRIATSDNDVQKLNEEEMRHDYSTPSGESQNRDIEHLVLVTHGIGQRLSLRTQSVNFIHDVNVLRKTLKGVYTNSPELRSMNIDEGDGPGNCRMQVLPICWRHKVDFPRGRKRKTQTDETDVAEAHDEEEMYPTLEDITIDGVSFARTLISDLALDVLLYQSSYRGEIAQTVIEESNRIVNLFRQRNPKFKGKIHLVGHSLGSAILFDILCHENRQRCRDSKPNPLRFLPHRGATRFETNDTLDFDVEDFYCLGSPIGLFQMLKGRTIAARQSERNVSKVGLTRAVDSESMNDGFLADSSSGRAISRPDAQQLFNIFYPSDPISYRLEPLIASCMASLKPHNLPYTKKGIFGVVGSQGLTGIGTKVSGLFSSLSTGLSTNLLPSSLRITSEEAQVIMGEDKSPETSAVSTPKETKTRGKDTVSESQGKEDEEALLANQSSQISTLYSRFQMSDEWSEEVSKDADADGKDHNTRKQRTAQRKVWALNQNGRVDFSIQEGALDFNPISTIASHIGYWGEEDVSHFMLSQVLSRAEKQASEKPD</sequence>
<comment type="caution">
    <text evidence="3">The sequence shown here is derived from an EMBL/GenBank/DDBJ whole genome shotgun (WGS) entry which is preliminary data.</text>
</comment>
<dbReference type="Proteomes" id="UP001397290">
    <property type="component" value="Unassembled WGS sequence"/>
</dbReference>
<feature type="domain" description="DDHD" evidence="2">
    <location>
        <begin position="639"/>
        <end position="926"/>
    </location>
</feature>
<dbReference type="InterPro" id="IPR055555">
    <property type="entry name" value="PA-PLA1_DUF7131"/>
</dbReference>
<dbReference type="AlphaFoldDB" id="A0AAW0S625"/>
<dbReference type="Pfam" id="PF02862">
    <property type="entry name" value="DDHD"/>
    <property type="match status" value="1"/>
</dbReference>
<dbReference type="InterPro" id="IPR029058">
    <property type="entry name" value="AB_hydrolase_fold"/>
</dbReference>
<dbReference type="InterPro" id="IPR004177">
    <property type="entry name" value="DDHD_dom"/>
</dbReference>
<dbReference type="GO" id="GO:0004620">
    <property type="term" value="F:phospholipase activity"/>
    <property type="evidence" value="ECO:0007669"/>
    <property type="project" value="TreeGrafter"/>
</dbReference>
<dbReference type="InterPro" id="IPR058055">
    <property type="entry name" value="PA-PLA1"/>
</dbReference>
<feature type="region of interest" description="Disordered" evidence="1">
    <location>
        <begin position="853"/>
        <end position="873"/>
    </location>
</feature>
<protein>
    <recommendedName>
        <fullName evidence="2">DDHD domain-containing protein</fullName>
    </recommendedName>
</protein>
<dbReference type="GO" id="GO:0046872">
    <property type="term" value="F:metal ion binding"/>
    <property type="evidence" value="ECO:0007669"/>
    <property type="project" value="InterPro"/>
</dbReference>
<dbReference type="PROSITE" id="PS51043">
    <property type="entry name" value="DDHD"/>
    <property type="match status" value="1"/>
</dbReference>
<feature type="compositionally biased region" description="Basic and acidic residues" evidence="1">
    <location>
        <begin position="854"/>
        <end position="868"/>
    </location>
</feature>
<gene>
    <name evidence="3" type="ORF">G3M48_004151</name>
</gene>
<evidence type="ECO:0000256" key="1">
    <source>
        <dbReference type="SAM" id="MobiDB-lite"/>
    </source>
</evidence>
<feature type="compositionally biased region" description="Basic and acidic residues" evidence="1">
    <location>
        <begin position="333"/>
        <end position="345"/>
    </location>
</feature>
<proteinExistence type="predicted"/>
<feature type="compositionally biased region" description="Basic and acidic residues" evidence="1">
    <location>
        <begin position="808"/>
        <end position="824"/>
    </location>
</feature>